<evidence type="ECO:0000256" key="1">
    <source>
        <dbReference type="SAM" id="Phobius"/>
    </source>
</evidence>
<dbReference type="Pfam" id="PF12730">
    <property type="entry name" value="ABC2_membrane_4"/>
    <property type="match status" value="1"/>
</dbReference>
<reference evidence="2 3" key="1">
    <citation type="submission" date="2020-08" db="EMBL/GenBank/DDBJ databases">
        <title>Cohnella phylogeny.</title>
        <authorList>
            <person name="Dunlap C."/>
        </authorList>
    </citation>
    <scope>NUCLEOTIDE SEQUENCE [LARGE SCALE GENOMIC DNA]</scope>
    <source>
        <strain evidence="2 3">CBP 2801</strain>
    </source>
</reference>
<evidence type="ECO:0000313" key="2">
    <source>
        <dbReference type="EMBL" id="MBB6730560.1"/>
    </source>
</evidence>
<keyword evidence="1" id="KW-1133">Transmembrane helix</keyword>
<feature type="transmembrane region" description="Helical" evidence="1">
    <location>
        <begin position="20"/>
        <end position="41"/>
    </location>
</feature>
<sequence length="240" mass="25789">MLLRILSAEFLKIRRKWLWVLVVAGPLGVVALQGVNFGLRYDYLVRGKQPGEVWDALIGDVSMLAMPALLMGLAIVASMSAGIEHQMNAWKLTLALPVSKRQVFAGKFVLTALLLLVSSALLVPLSAAFGLTLGLGGGSIPWSDLLTDAFYPYLASMPFIALQAWLSVTMANQAVPLTVGIIGMIVSLFAGARFPDWVPYKWPQLAVSANDPLYAVAAGVAFGIVVFAVGLTEFVRKDVK</sequence>
<dbReference type="EMBL" id="JACJVO010000008">
    <property type="protein sequence ID" value="MBB6730560.1"/>
    <property type="molecule type" value="Genomic_DNA"/>
</dbReference>
<proteinExistence type="predicted"/>
<feature type="transmembrane region" description="Helical" evidence="1">
    <location>
        <begin position="149"/>
        <end position="168"/>
    </location>
</feature>
<feature type="transmembrane region" description="Helical" evidence="1">
    <location>
        <begin position="214"/>
        <end position="235"/>
    </location>
</feature>
<feature type="transmembrane region" description="Helical" evidence="1">
    <location>
        <begin position="61"/>
        <end position="83"/>
    </location>
</feature>
<dbReference type="CDD" id="cd21809">
    <property type="entry name" value="ABC-2_lan_permease-like"/>
    <property type="match status" value="1"/>
</dbReference>
<protein>
    <submittedName>
        <fullName evidence="2">ABC transporter permease</fullName>
    </submittedName>
</protein>
<keyword evidence="1" id="KW-0812">Transmembrane</keyword>
<dbReference type="RefSeq" id="WP_185128237.1">
    <property type="nucleotide sequence ID" value="NZ_JACJVO010000008.1"/>
</dbReference>
<gene>
    <name evidence="2" type="ORF">H7C18_06555</name>
</gene>
<organism evidence="2 3">
    <name type="scientific">Cohnella zeiphila</name>
    <dbReference type="NCBI Taxonomy" id="2761120"/>
    <lineage>
        <taxon>Bacteria</taxon>
        <taxon>Bacillati</taxon>
        <taxon>Bacillota</taxon>
        <taxon>Bacilli</taxon>
        <taxon>Bacillales</taxon>
        <taxon>Paenibacillaceae</taxon>
        <taxon>Cohnella</taxon>
    </lineage>
</organism>
<evidence type="ECO:0000313" key="3">
    <source>
        <dbReference type="Proteomes" id="UP000564644"/>
    </source>
</evidence>
<keyword evidence="1" id="KW-0472">Membrane</keyword>
<feature type="transmembrane region" description="Helical" evidence="1">
    <location>
        <begin position="104"/>
        <end position="129"/>
    </location>
</feature>
<dbReference type="Proteomes" id="UP000564644">
    <property type="component" value="Unassembled WGS sequence"/>
</dbReference>
<accession>A0A7X0SKU5</accession>
<name>A0A7X0SKU5_9BACL</name>
<feature type="transmembrane region" description="Helical" evidence="1">
    <location>
        <begin position="175"/>
        <end position="194"/>
    </location>
</feature>
<keyword evidence="3" id="KW-1185">Reference proteome</keyword>
<comment type="caution">
    <text evidence="2">The sequence shown here is derived from an EMBL/GenBank/DDBJ whole genome shotgun (WGS) entry which is preliminary data.</text>
</comment>
<dbReference type="AlphaFoldDB" id="A0A7X0SKU5"/>